<feature type="domain" description="DUF6701" evidence="3">
    <location>
        <begin position="724"/>
        <end position="1367"/>
    </location>
</feature>
<feature type="compositionally biased region" description="Basic and acidic residues" evidence="1">
    <location>
        <begin position="1270"/>
        <end position="1281"/>
    </location>
</feature>
<keyword evidence="2" id="KW-0732">Signal</keyword>
<sequence>MFRHIFVVLFLLAGFFSVSVQASPQFEFGKLDFQDCLTQSCTIKFKTDFKTVPYIFVMPTIGMNDWQSAPSSVRIMSRTQTEASFKQFIAPYRAVHNSSNGHYRSIKPTKMTGFHYLAIEKGVIDLGTAGKIVAGEVNTTGFYWQGVKWNDINKDNNDYGVPAINYSDFGFNSRFDNQPGILTQIQSTNNTYQQSLLPFYHEGEPIWLTSLGWHLETSGNRQKIKIAMDTSEVHTNKQTAKPPLAFRPQVPETIAFVAAEGSGFVNGKKFWMGSIETKNTHKDPENGYKDLTNTPQDNVQKPTTIACKYNSLDFVEDFPSAPVVLIGKNSRKGPNGGWIRRCQLTKDKVTVQIEEDLDRDSERKHASELTGVFIFEGSKQAPYCDLFPGPAQTWRHKQSLKYIAPARGVYIANNAQILGARKVNNERVLGFESISGQGVASGCDGSECTLNDGLIVSATELGTFPALPNALYPVDGNMTFTQAEHGVLGAVSVNKHATLYLNSGTYWFDSLDVRGDIRIRKGQKVIIHTKAMAVNNNSVVMMDDDSSLDNLLIYVHDKPFSTSWSRIHRRVDFNNNAVFRGLIYSEIETALSNNVHVYGAITTLSLDMHNNSIIHGESACFSSVEDYQISVTPDVDFSLTCDAQEVTFTVTNDGSVAENFDGQVRISTSLTKQGLAAWHENAGGTGAGSDASLSYTTTPKNGQVTLWLKSDYVGTINVQGEIVNDDAEPATAAYTFVPFKFDIENANVNVVAGRPKPIVITAHSCKSSIRSDVAKGYQGKRTLTLNTRYLAPENGQQPAIQLSSCSTSACDDAEDWKGDRIDLRFSEGVAHAKLKYEEAGKTELTIADENCTVEKGCELLPATFKAAKSDLGDWKRLEGKREIWARPYTFALCKVAGQRSIEEASGTSAQGAAFTAAGREFQTQIRPVIWMASDGFATVNSSMNALTDVDSSAMCQRQETRNFYHPDAPKTLVRLTHQLATPAAGEQGVLSGMTELAHTQLSDPVSLSWSEVGSIRLYADTAGNYLDMDVNAGYREVGRFYPAYVEIQNGNSYAYPSGQRGFAYLGQEFDARFSVLPKSQDGSLVQNYAKFSESLQVRLGLDAIDKKGISFGDRRKPLSTWRDWSNTTTEMPWKLERAGFNSAPLTTIPEAPWHESNSHWGLYIAEGVDPTGLKAQNGATALPVNGSALTEEIVPFANTPELRYGRMTLEDAAGRNDSPIAIPLRVEYWDGARFITNKDDSVSWFDGQYYCRQVVTQSDTSVISTSDTQGEGHVKDGETRSGDFIARPTPGVNYREQVRFWQKLIADKPSQAVSDDGDIHCENGFSGSNEQPWLTYDWRGLGDENPSALVTFGVYRGNDRVIYRGEKGINTMLN</sequence>
<evidence type="ECO:0000313" key="4">
    <source>
        <dbReference type="EMBL" id="KLV06402.1"/>
    </source>
</evidence>
<keyword evidence="5" id="KW-1185">Reference proteome</keyword>
<dbReference type="EMBL" id="LDOU01000022">
    <property type="protein sequence ID" value="KLV06402.1"/>
    <property type="molecule type" value="Genomic_DNA"/>
</dbReference>
<proteinExistence type="predicted"/>
<accession>A0A0J1JVS4</accession>
<feature type="signal peptide" evidence="2">
    <location>
        <begin position="1"/>
        <end position="22"/>
    </location>
</feature>
<dbReference type="STRING" id="320778.ABT57_19915"/>
<feature type="region of interest" description="Disordered" evidence="1">
    <location>
        <begin position="1262"/>
        <end position="1282"/>
    </location>
</feature>
<dbReference type="OrthoDB" id="9790247at2"/>
<gene>
    <name evidence="4" type="ORF">ABT57_19915</name>
</gene>
<dbReference type="InterPro" id="IPR046524">
    <property type="entry name" value="DUF6701"/>
</dbReference>
<dbReference type="Pfam" id="PF20419">
    <property type="entry name" value="DUF6701"/>
    <property type="match status" value="1"/>
</dbReference>
<evidence type="ECO:0000256" key="1">
    <source>
        <dbReference type="SAM" id="MobiDB-lite"/>
    </source>
</evidence>
<organism evidence="4 5">
    <name type="scientific">Photobacterium ganghwense</name>
    <dbReference type="NCBI Taxonomy" id="320778"/>
    <lineage>
        <taxon>Bacteria</taxon>
        <taxon>Pseudomonadati</taxon>
        <taxon>Pseudomonadota</taxon>
        <taxon>Gammaproteobacteria</taxon>
        <taxon>Vibrionales</taxon>
        <taxon>Vibrionaceae</taxon>
        <taxon>Photobacterium</taxon>
    </lineage>
</organism>
<feature type="chain" id="PRO_5005253792" description="DUF6701 domain-containing protein" evidence="2">
    <location>
        <begin position="23"/>
        <end position="1374"/>
    </location>
</feature>
<comment type="caution">
    <text evidence="4">The sequence shown here is derived from an EMBL/GenBank/DDBJ whole genome shotgun (WGS) entry which is preliminary data.</text>
</comment>
<evidence type="ECO:0000256" key="2">
    <source>
        <dbReference type="SAM" id="SignalP"/>
    </source>
</evidence>
<evidence type="ECO:0000259" key="3">
    <source>
        <dbReference type="Pfam" id="PF20419"/>
    </source>
</evidence>
<evidence type="ECO:0000313" key="5">
    <source>
        <dbReference type="Proteomes" id="UP000035909"/>
    </source>
</evidence>
<dbReference type="PATRIC" id="fig|320778.3.peg.4291"/>
<dbReference type="Proteomes" id="UP000035909">
    <property type="component" value="Unassembled WGS sequence"/>
</dbReference>
<name>A0A0J1JVS4_9GAMM</name>
<reference evidence="4 5" key="1">
    <citation type="submission" date="2015-05" db="EMBL/GenBank/DDBJ databases">
        <title>Photobacterium galathea sp. nov.</title>
        <authorList>
            <person name="Machado H."/>
            <person name="Gram L."/>
        </authorList>
    </citation>
    <scope>NUCLEOTIDE SEQUENCE [LARGE SCALE GENOMIC DNA]</scope>
    <source>
        <strain evidence="4 5">DSM 22954</strain>
    </source>
</reference>
<dbReference type="RefSeq" id="WP_047887007.1">
    <property type="nucleotide sequence ID" value="NZ_LDOU01000022.1"/>
</dbReference>
<protein>
    <recommendedName>
        <fullName evidence="3">DUF6701 domain-containing protein</fullName>
    </recommendedName>
</protein>